<keyword evidence="1" id="KW-0812">Transmembrane</keyword>
<dbReference type="Pfam" id="PF02517">
    <property type="entry name" value="Rce1-like"/>
    <property type="match status" value="1"/>
</dbReference>
<gene>
    <name evidence="3" type="ORF">FKZ61_11510</name>
</gene>
<dbReference type="AlphaFoldDB" id="A0A540VFD1"/>
<keyword evidence="1" id="KW-0472">Membrane</keyword>
<dbReference type="GO" id="GO:0008237">
    <property type="term" value="F:metallopeptidase activity"/>
    <property type="evidence" value="ECO:0007669"/>
    <property type="project" value="UniProtKB-KW"/>
</dbReference>
<keyword evidence="4" id="KW-1185">Reference proteome</keyword>
<dbReference type="PANTHER" id="PTHR35797:SF1">
    <property type="entry name" value="PROTEASE"/>
    <property type="match status" value="1"/>
</dbReference>
<reference evidence="3 4" key="1">
    <citation type="submission" date="2019-06" db="EMBL/GenBank/DDBJ databases">
        <title>Genome sequence of Litorilinea aerophila BAA-2444.</title>
        <authorList>
            <person name="Maclea K.S."/>
            <person name="Maurais E.G."/>
            <person name="Iannazzi L.C."/>
        </authorList>
    </citation>
    <scope>NUCLEOTIDE SEQUENCE [LARGE SCALE GENOMIC DNA]</scope>
    <source>
        <strain evidence="3 4">ATCC BAA-2444</strain>
    </source>
</reference>
<keyword evidence="1" id="KW-1133">Transmembrane helix</keyword>
<protein>
    <submittedName>
        <fullName evidence="3">CPBP family intramembrane metalloprotease</fullName>
    </submittedName>
</protein>
<dbReference type="RefSeq" id="WP_141610284.1">
    <property type="nucleotide sequence ID" value="NZ_VIGC02000013.1"/>
</dbReference>
<comment type="caution">
    <text evidence="3">The sequence shown here is derived from an EMBL/GenBank/DDBJ whole genome shotgun (WGS) entry which is preliminary data.</text>
</comment>
<feature type="transmembrane region" description="Helical" evidence="1">
    <location>
        <begin position="281"/>
        <end position="300"/>
    </location>
</feature>
<evidence type="ECO:0000256" key="1">
    <source>
        <dbReference type="SAM" id="Phobius"/>
    </source>
</evidence>
<feature type="transmembrane region" description="Helical" evidence="1">
    <location>
        <begin position="183"/>
        <end position="202"/>
    </location>
</feature>
<keyword evidence="3" id="KW-0645">Protease</keyword>
<feature type="transmembrane region" description="Helical" evidence="1">
    <location>
        <begin position="222"/>
        <end position="242"/>
    </location>
</feature>
<dbReference type="InterPro" id="IPR042150">
    <property type="entry name" value="MmRce1-like"/>
</dbReference>
<dbReference type="EMBL" id="VIGC01000013">
    <property type="protein sequence ID" value="TQE95465.1"/>
    <property type="molecule type" value="Genomic_DNA"/>
</dbReference>
<evidence type="ECO:0000313" key="4">
    <source>
        <dbReference type="Proteomes" id="UP000317371"/>
    </source>
</evidence>
<dbReference type="InterPro" id="IPR003675">
    <property type="entry name" value="Rce1/LyrA-like_dom"/>
</dbReference>
<feature type="transmembrane region" description="Helical" evidence="1">
    <location>
        <begin position="249"/>
        <end position="269"/>
    </location>
</feature>
<accession>A0A540VFD1</accession>
<feature type="transmembrane region" description="Helical" evidence="1">
    <location>
        <begin position="143"/>
        <end position="163"/>
    </location>
</feature>
<dbReference type="GO" id="GO:0080120">
    <property type="term" value="P:CAAX-box protein maturation"/>
    <property type="evidence" value="ECO:0007669"/>
    <property type="project" value="UniProtKB-ARBA"/>
</dbReference>
<dbReference type="OrthoDB" id="9777755at2"/>
<dbReference type="InParanoid" id="A0A540VFD1"/>
<dbReference type="GO" id="GO:0006508">
    <property type="term" value="P:proteolysis"/>
    <property type="evidence" value="ECO:0007669"/>
    <property type="project" value="UniProtKB-KW"/>
</dbReference>
<feature type="transmembrane region" description="Helical" evidence="1">
    <location>
        <begin position="93"/>
        <end position="117"/>
    </location>
</feature>
<evidence type="ECO:0000313" key="3">
    <source>
        <dbReference type="EMBL" id="TQE95465.1"/>
    </source>
</evidence>
<dbReference type="GO" id="GO:0004175">
    <property type="term" value="F:endopeptidase activity"/>
    <property type="evidence" value="ECO:0007669"/>
    <property type="project" value="UniProtKB-ARBA"/>
</dbReference>
<name>A0A540VFD1_9CHLR</name>
<feature type="transmembrane region" description="Helical" evidence="1">
    <location>
        <begin position="52"/>
        <end position="72"/>
    </location>
</feature>
<dbReference type="PANTHER" id="PTHR35797">
    <property type="entry name" value="PROTEASE-RELATED"/>
    <property type="match status" value="1"/>
</dbReference>
<keyword evidence="3" id="KW-0378">Hydrolase</keyword>
<sequence>MARLAIHRPIHRRRVVLFLLLAFGLAWATALVIYGMGGLNGGPALVPGVLNLATVLVALVYMPAPALAHVLTRLWTREGWQGSGLRPHLRRAWPYWLAAWVLPALLTLLGSGLYFLLFPHQFDPSLGVLRQLLAQAGRAEPPISLSALAALQLIQAVLLAPLVNGLFTFGEEFGWRAYLQPKLLPLGWRPAMVLMGIIWGLWHAPLIAMGHNYGVGYPGAPWSGILAMIWFTFVVGTFLGWLTVQGRSVWPAVIGHAAINGVGTFPALLTQGEPNPLLGPLPVGLIGSAGFTLVALWCLWREPTGGAGDEEG</sequence>
<dbReference type="Proteomes" id="UP000317371">
    <property type="component" value="Unassembled WGS sequence"/>
</dbReference>
<organism evidence="3 4">
    <name type="scientific">Litorilinea aerophila</name>
    <dbReference type="NCBI Taxonomy" id="1204385"/>
    <lineage>
        <taxon>Bacteria</taxon>
        <taxon>Bacillati</taxon>
        <taxon>Chloroflexota</taxon>
        <taxon>Caldilineae</taxon>
        <taxon>Caldilineales</taxon>
        <taxon>Caldilineaceae</taxon>
        <taxon>Litorilinea</taxon>
    </lineage>
</organism>
<evidence type="ECO:0000259" key="2">
    <source>
        <dbReference type="Pfam" id="PF02517"/>
    </source>
</evidence>
<keyword evidence="3" id="KW-0482">Metalloprotease</keyword>
<proteinExistence type="predicted"/>
<feature type="domain" description="CAAX prenyl protease 2/Lysostaphin resistance protein A-like" evidence="2">
    <location>
        <begin position="155"/>
        <end position="261"/>
    </location>
</feature>